<gene>
    <name evidence="2" type="ORF">EQG49_04070</name>
</gene>
<proteinExistence type="predicted"/>
<reference evidence="3" key="1">
    <citation type="submission" date="2019-03" db="EMBL/GenBank/DDBJ databases">
        <title>Weissella sp. 26KH-42 Genome sequencing.</title>
        <authorList>
            <person name="Heo J."/>
            <person name="Kim S.-J."/>
            <person name="Kim J.-S."/>
            <person name="Hong S.-B."/>
            <person name="Kwon S.-W."/>
        </authorList>
    </citation>
    <scope>NUCLEOTIDE SEQUENCE [LARGE SCALE GENOMIC DNA]</scope>
    <source>
        <strain evidence="3">26KH-42</strain>
    </source>
</reference>
<protein>
    <submittedName>
        <fullName evidence="2">Uncharacterized protein</fullName>
    </submittedName>
</protein>
<feature type="transmembrane region" description="Helical" evidence="1">
    <location>
        <begin position="12"/>
        <end position="33"/>
    </location>
</feature>
<feature type="transmembrane region" description="Helical" evidence="1">
    <location>
        <begin position="53"/>
        <end position="75"/>
    </location>
</feature>
<evidence type="ECO:0000313" key="3">
    <source>
        <dbReference type="Proteomes" id="UP000292886"/>
    </source>
</evidence>
<keyword evidence="1" id="KW-1133">Transmembrane helix</keyword>
<evidence type="ECO:0000313" key="2">
    <source>
        <dbReference type="EMBL" id="QBO35694.1"/>
    </source>
</evidence>
<keyword evidence="1" id="KW-0812">Transmembrane</keyword>
<dbReference type="AlphaFoldDB" id="A0A4P6YSK8"/>
<organism evidence="2 3">
    <name type="scientific">Periweissella cryptocerci</name>
    <dbReference type="NCBI Taxonomy" id="2506420"/>
    <lineage>
        <taxon>Bacteria</taxon>
        <taxon>Bacillati</taxon>
        <taxon>Bacillota</taxon>
        <taxon>Bacilli</taxon>
        <taxon>Lactobacillales</taxon>
        <taxon>Lactobacillaceae</taxon>
        <taxon>Periweissella</taxon>
    </lineage>
</organism>
<evidence type="ECO:0000256" key="1">
    <source>
        <dbReference type="SAM" id="Phobius"/>
    </source>
</evidence>
<name>A0A4P6YSK8_9LACO</name>
<keyword evidence="3" id="KW-1185">Reference proteome</keyword>
<accession>A0A4P6YSK8</accession>
<dbReference type="RefSeq" id="WP_133362773.1">
    <property type="nucleotide sequence ID" value="NZ_CP037940.1"/>
</dbReference>
<dbReference type="EMBL" id="CP037940">
    <property type="protein sequence ID" value="QBO35694.1"/>
    <property type="molecule type" value="Genomic_DNA"/>
</dbReference>
<dbReference type="KEGG" id="wei:EQG49_04070"/>
<keyword evidence="1" id="KW-0472">Membrane</keyword>
<dbReference type="Proteomes" id="UP000292886">
    <property type="component" value="Chromosome"/>
</dbReference>
<sequence>MNIKLLGYALNFTILGLLSKFFIVSMNVVIPIYREVHKLDFDKRTNYMNGSLGHIATMFFMLAVILLAGSFFPTFKMIWSNLKHAAD</sequence>